<proteinExistence type="predicted"/>
<dbReference type="OrthoDB" id="2084209at2"/>
<accession>G9YH66</accession>
<reference evidence="1 2" key="1">
    <citation type="submission" date="2011-08" db="EMBL/GenBank/DDBJ databases">
        <authorList>
            <person name="Weinstock G."/>
            <person name="Sodergren E."/>
            <person name="Clifton S."/>
            <person name="Fulton L."/>
            <person name="Fulton B."/>
            <person name="Courtney L."/>
            <person name="Fronick C."/>
            <person name="Harrison M."/>
            <person name="Strong C."/>
            <person name="Farmer C."/>
            <person name="Delahaunty K."/>
            <person name="Markovic C."/>
            <person name="Hall O."/>
            <person name="Minx P."/>
            <person name="Tomlinson C."/>
            <person name="Mitreva M."/>
            <person name="Hou S."/>
            <person name="Chen J."/>
            <person name="Wollam A."/>
            <person name="Pepin K.H."/>
            <person name="Johnson M."/>
            <person name="Bhonagiri V."/>
            <person name="Zhang X."/>
            <person name="Suruliraj S."/>
            <person name="Warren W."/>
            <person name="Chinwalla A."/>
            <person name="Mardis E.R."/>
            <person name="Wilson R.K."/>
        </authorList>
    </citation>
    <scope>NUCLEOTIDE SEQUENCE [LARGE SCALE GENOMIC DNA]</scope>
    <source>
        <strain evidence="1 2">F0357</strain>
    </source>
</reference>
<dbReference type="AlphaFoldDB" id="G9YH66"/>
<dbReference type="Proteomes" id="UP000005481">
    <property type="component" value="Unassembled WGS sequence"/>
</dbReference>
<name>G9YH66_9FIRM</name>
<comment type="caution">
    <text evidence="1">The sequence shown here is derived from an EMBL/GenBank/DDBJ whole genome shotgun (WGS) entry which is preliminary data.</text>
</comment>
<evidence type="ECO:0008006" key="3">
    <source>
        <dbReference type="Google" id="ProtNLM"/>
    </source>
</evidence>
<dbReference type="EMBL" id="AGCJ01000038">
    <property type="protein sequence ID" value="EHM41121.1"/>
    <property type="molecule type" value="Genomic_DNA"/>
</dbReference>
<dbReference type="HOGENOM" id="CLU_190608_1_0_9"/>
<dbReference type="PATRIC" id="fig|861450.3.peg.928"/>
<keyword evidence="2" id="KW-1185">Reference proteome</keyword>
<sequence length="78" mass="8885">MLFEEYVYFQVEPSQMTLVNRITEGFDHMGVLTALNGRKGTACLRTTADTAAEARQLLRDLPIDVRFLTYAEALRESE</sequence>
<dbReference type="STRING" id="861450.HMPREF0080_00993"/>
<protein>
    <recommendedName>
        <fullName evidence="3">DUF4911 domain-containing protein</fullName>
    </recommendedName>
</protein>
<organism evidence="1 2">
    <name type="scientific">Anaeroglobus geminatus F0357</name>
    <dbReference type="NCBI Taxonomy" id="861450"/>
    <lineage>
        <taxon>Bacteria</taxon>
        <taxon>Bacillati</taxon>
        <taxon>Bacillota</taxon>
        <taxon>Negativicutes</taxon>
        <taxon>Veillonellales</taxon>
        <taxon>Veillonellaceae</taxon>
        <taxon>Anaeroglobus</taxon>
    </lineage>
</organism>
<gene>
    <name evidence="1" type="ORF">HMPREF0080_00993</name>
</gene>
<dbReference type="RefSeq" id="WP_006789975.1">
    <property type="nucleotide sequence ID" value="NZ_JH417584.1"/>
</dbReference>
<evidence type="ECO:0000313" key="1">
    <source>
        <dbReference type="EMBL" id="EHM41121.1"/>
    </source>
</evidence>
<evidence type="ECO:0000313" key="2">
    <source>
        <dbReference type="Proteomes" id="UP000005481"/>
    </source>
</evidence>
<dbReference type="InterPro" id="IPR032587">
    <property type="entry name" value="DUF4911"/>
</dbReference>
<dbReference type="Pfam" id="PF16256">
    <property type="entry name" value="DUF4911"/>
    <property type="match status" value="1"/>
</dbReference>
<dbReference type="eggNOG" id="ENOG5033G1W">
    <property type="taxonomic scope" value="Bacteria"/>
</dbReference>